<dbReference type="InterPro" id="IPR001633">
    <property type="entry name" value="EAL_dom"/>
</dbReference>
<dbReference type="PROSITE" id="PS50883">
    <property type="entry name" value="EAL"/>
    <property type="match status" value="1"/>
</dbReference>
<dbReference type="EMBL" id="JBFNQN010000004">
    <property type="protein sequence ID" value="MEW9264388.1"/>
    <property type="molecule type" value="Genomic_DNA"/>
</dbReference>
<evidence type="ECO:0000259" key="2">
    <source>
        <dbReference type="PROSITE" id="PS51833"/>
    </source>
</evidence>
<dbReference type="PANTHER" id="PTHR33525">
    <property type="match status" value="1"/>
</dbReference>
<protein>
    <submittedName>
        <fullName evidence="3">EAL domain-containing protein</fullName>
    </submittedName>
</protein>
<organism evidence="3 4">
    <name type="scientific">Kineococcus endophyticus</name>
    <dbReference type="NCBI Taxonomy" id="1181883"/>
    <lineage>
        <taxon>Bacteria</taxon>
        <taxon>Bacillati</taxon>
        <taxon>Actinomycetota</taxon>
        <taxon>Actinomycetes</taxon>
        <taxon>Kineosporiales</taxon>
        <taxon>Kineosporiaceae</taxon>
        <taxon>Kineococcus</taxon>
    </lineage>
</organism>
<dbReference type="SMART" id="SM00052">
    <property type="entry name" value="EAL"/>
    <property type="match status" value="1"/>
</dbReference>
<dbReference type="Proteomes" id="UP001555826">
    <property type="component" value="Unassembled WGS sequence"/>
</dbReference>
<dbReference type="RefSeq" id="WP_367637074.1">
    <property type="nucleotide sequence ID" value="NZ_JBFNQN010000004.1"/>
</dbReference>
<dbReference type="InterPro" id="IPR052340">
    <property type="entry name" value="RNase_Y/CdgJ"/>
</dbReference>
<dbReference type="InterPro" id="IPR035919">
    <property type="entry name" value="EAL_sf"/>
</dbReference>
<feature type="domain" description="HDOD" evidence="2">
    <location>
        <begin position="208"/>
        <end position="394"/>
    </location>
</feature>
<comment type="caution">
    <text evidence="3">The sequence shown here is derived from an EMBL/GenBank/DDBJ whole genome shotgun (WGS) entry which is preliminary data.</text>
</comment>
<dbReference type="Pfam" id="PF00563">
    <property type="entry name" value="EAL"/>
    <property type="match status" value="1"/>
</dbReference>
<reference evidence="3 4" key="1">
    <citation type="submission" date="2024-07" db="EMBL/GenBank/DDBJ databases">
        <authorList>
            <person name="Thanompreechachai J."/>
            <person name="Duangmal K."/>
        </authorList>
    </citation>
    <scope>NUCLEOTIDE SEQUENCE [LARGE SCALE GENOMIC DNA]</scope>
    <source>
        <strain evidence="3 4">KCTC 19886</strain>
    </source>
</reference>
<accession>A0ABV3P449</accession>
<evidence type="ECO:0000259" key="1">
    <source>
        <dbReference type="PROSITE" id="PS50883"/>
    </source>
</evidence>
<dbReference type="InterPro" id="IPR013976">
    <property type="entry name" value="HDOD"/>
</dbReference>
<feature type="domain" description="EAL" evidence="1">
    <location>
        <begin position="1"/>
        <end position="214"/>
    </location>
</feature>
<evidence type="ECO:0000313" key="4">
    <source>
        <dbReference type="Proteomes" id="UP001555826"/>
    </source>
</evidence>
<sequence length="412" mass="43929">MTPRAGATSSLGLQAVHTAEREVFGYELLHRSGASNRARLTGEAEHDRATAQVVAAVFGEFGVEDLSGGRPLFLNATRSFFSGQVQLPFPPGHVVLELPQHVDVDRRLMVGLGDLRRKGFPIAVDDFDGEVSRVPAVVHADYVKVDLHATGERLPEVVDLVRKVNPGAVLVVERVETQAQFDVCRDLGVDLFQGYLLHRPEVLQRQTLNPSHLTCAQLVALLADTDADVGQVVDLLAQDPALSLRVLKTVSSAAHAPRGGITSLRQAVVMLGRRELMSWVLLVLLAGSGSARVPDDTLTWIFTRAEACRALRPTAAEPAFTVGLLSAAAEALAFDPVELTRGCALDASVRDALVTAGGPLGAALTTVRDHEALVLDGDGDPADQDVAAVYLRAQVAARSRVAAFRAPRGPGR</sequence>
<dbReference type="PROSITE" id="PS51833">
    <property type="entry name" value="HDOD"/>
    <property type="match status" value="1"/>
</dbReference>
<name>A0ABV3P449_9ACTN</name>
<evidence type="ECO:0000313" key="3">
    <source>
        <dbReference type="EMBL" id="MEW9264388.1"/>
    </source>
</evidence>
<dbReference type="SUPFAM" id="SSF141868">
    <property type="entry name" value="EAL domain-like"/>
    <property type="match status" value="1"/>
</dbReference>
<dbReference type="PIRSF" id="PIRSF003180">
    <property type="entry name" value="DiGMPpdiest_YuxH"/>
    <property type="match status" value="1"/>
</dbReference>
<dbReference type="Pfam" id="PF08668">
    <property type="entry name" value="HDOD"/>
    <property type="match status" value="1"/>
</dbReference>
<dbReference type="InterPro" id="IPR014408">
    <property type="entry name" value="dGMP_Pdiesterase_EAL/HD-GYP"/>
</dbReference>
<gene>
    <name evidence="3" type="ORF">AB1207_06490</name>
</gene>
<dbReference type="Gene3D" id="3.20.20.450">
    <property type="entry name" value="EAL domain"/>
    <property type="match status" value="1"/>
</dbReference>
<proteinExistence type="predicted"/>
<dbReference type="SUPFAM" id="SSF109604">
    <property type="entry name" value="HD-domain/PDEase-like"/>
    <property type="match status" value="1"/>
</dbReference>
<dbReference type="Gene3D" id="1.10.3210.10">
    <property type="entry name" value="Hypothetical protein af1432"/>
    <property type="match status" value="1"/>
</dbReference>
<keyword evidence="4" id="KW-1185">Reference proteome</keyword>
<dbReference type="PANTHER" id="PTHR33525:SF4">
    <property type="entry name" value="CYCLIC DI-GMP PHOSPHODIESTERASE CDGJ"/>
    <property type="match status" value="1"/>
</dbReference>